<evidence type="ECO:0000313" key="2">
    <source>
        <dbReference type="EMBL" id="KRY87191.1"/>
    </source>
</evidence>
<protein>
    <submittedName>
        <fullName evidence="2">Uncharacterized protein</fullName>
    </submittedName>
</protein>
<reference evidence="2 3" key="1">
    <citation type="submission" date="2015-01" db="EMBL/GenBank/DDBJ databases">
        <title>Evolution of Trichinella species and genotypes.</title>
        <authorList>
            <person name="Korhonen P.K."/>
            <person name="Edoardo P."/>
            <person name="Giuseppe L.R."/>
            <person name="Gasser R.B."/>
        </authorList>
    </citation>
    <scope>NUCLEOTIDE SEQUENCE [LARGE SCALE GENOMIC DNA]</scope>
    <source>
        <strain evidence="2">ISS470</strain>
    </source>
</reference>
<sequence>MFRKNEKDENRKKKEFFCFEPTNHSYSNPDGTAQMPRTSRCVDWIRFSIDDSQATTPALSGLFEIIQSTIKLTLERPRGRAAVGQWNRFKKTDDLLFVGSLLAKVAMVYLCAFCCLPEKGCDALMMMMMMMMMIDRLLITWRSRCRQLIACFNENVAKLLLKFRFVIFESACTLSPILLLRHQQRFKLSNHVGLSLFSA</sequence>
<feature type="transmembrane region" description="Helical" evidence="1">
    <location>
        <begin position="95"/>
        <end position="116"/>
    </location>
</feature>
<dbReference type="AlphaFoldDB" id="A0A0V1FMC6"/>
<feature type="transmembrane region" description="Helical" evidence="1">
    <location>
        <begin position="123"/>
        <end position="141"/>
    </location>
</feature>
<accession>A0A0V1FMC6</accession>
<name>A0A0V1FMC6_TRIPS</name>
<keyword evidence="1" id="KW-0812">Transmembrane</keyword>
<evidence type="ECO:0000313" key="3">
    <source>
        <dbReference type="Proteomes" id="UP000054995"/>
    </source>
</evidence>
<comment type="caution">
    <text evidence="2">The sequence shown here is derived from an EMBL/GenBank/DDBJ whole genome shotgun (WGS) entry which is preliminary data.</text>
</comment>
<dbReference type="EMBL" id="JYDT01000059">
    <property type="protein sequence ID" value="KRY87191.1"/>
    <property type="molecule type" value="Genomic_DNA"/>
</dbReference>
<dbReference type="OrthoDB" id="10498144at2759"/>
<proteinExistence type="predicted"/>
<keyword evidence="3" id="KW-1185">Reference proteome</keyword>
<keyword evidence="1" id="KW-1133">Transmembrane helix</keyword>
<dbReference type="Proteomes" id="UP000054995">
    <property type="component" value="Unassembled WGS sequence"/>
</dbReference>
<gene>
    <name evidence="2" type="ORF">T4D_480</name>
</gene>
<evidence type="ECO:0000256" key="1">
    <source>
        <dbReference type="SAM" id="Phobius"/>
    </source>
</evidence>
<organism evidence="2 3">
    <name type="scientific">Trichinella pseudospiralis</name>
    <name type="common">Parasitic roundworm</name>
    <dbReference type="NCBI Taxonomy" id="6337"/>
    <lineage>
        <taxon>Eukaryota</taxon>
        <taxon>Metazoa</taxon>
        <taxon>Ecdysozoa</taxon>
        <taxon>Nematoda</taxon>
        <taxon>Enoplea</taxon>
        <taxon>Dorylaimia</taxon>
        <taxon>Trichinellida</taxon>
        <taxon>Trichinellidae</taxon>
        <taxon>Trichinella</taxon>
    </lineage>
</organism>
<keyword evidence="1" id="KW-0472">Membrane</keyword>